<dbReference type="InterPro" id="IPR014746">
    <property type="entry name" value="Gln_synth/guanido_kin_cat_dom"/>
</dbReference>
<evidence type="ECO:0000313" key="12">
    <source>
        <dbReference type="Proteomes" id="UP000051820"/>
    </source>
</evidence>
<keyword evidence="6" id="KW-0067">ATP-binding</keyword>
<sequence>MIQVVVMVEKFLQAVKDLDLTEKLFQGFFGLEVEEHRITTDGKISRYPYPTEFGSRRTHPYLQSDFTDSMLELVTEPTKGGRETVKNLRMLQQIVQSYLHEDERIWPFSMPPHLDEDDLKFAHDDFTRPWFQDYRDYLEKKYGIEHEIIAGTHINYSLNEKLLKTLYEKIMYDKYETYAAFKNVTYFKLAQNFVLYRWLFTYLYGASPLSENKYAPDELDYPVRSLRNSNLGYSNHPGEKITYESLESQAAQLEKYVADGTFYSIHEFYGPVRMKGKGDDFKRILNEGVSYLEFRAFDLDPLSRAGVSDDTLDFLEIFLAYSICAPLPDDLPAALADADKKNQEMALGNPNERPEWLRKSVGPLINNMAAFAEAMNAPKKYTTAIIITAKRLKNVKLTLGSQLAARIEDDSLVTYGLKVANDRYLKQRTLAHPIQVLSDKYSDSVQQLIKEAIVMGIRVRMLSDHVELIVNEHHESFEPEAMLEFPRGVRDFIEGKFPEFTMDHQKD</sequence>
<dbReference type="AlphaFoldDB" id="A0A0R1W6L4"/>
<keyword evidence="12" id="KW-1185">Reference proteome</keyword>
<evidence type="ECO:0000313" key="11">
    <source>
        <dbReference type="EMBL" id="KRM13306.1"/>
    </source>
</evidence>
<keyword evidence="4 8" id="KW-0317">Glutathione biosynthesis</keyword>
<dbReference type="EMBL" id="AZGF01000002">
    <property type="protein sequence ID" value="KRM13306.1"/>
    <property type="molecule type" value="Genomic_DNA"/>
</dbReference>
<dbReference type="InterPro" id="IPR006334">
    <property type="entry name" value="Glut_cys_ligase"/>
</dbReference>
<dbReference type="GO" id="GO:0006750">
    <property type="term" value="P:glutathione biosynthetic process"/>
    <property type="evidence" value="ECO:0007669"/>
    <property type="project" value="UniProtKB-UniPathway"/>
</dbReference>
<comment type="similarity">
    <text evidence="8">Belongs to the glutamate--cysteine ligase type 1 family.</text>
</comment>
<comment type="caution">
    <text evidence="11">The sequence shown here is derived from an EMBL/GenBank/DDBJ whole genome shotgun (WGS) entry which is preliminary data.</text>
</comment>
<dbReference type="GO" id="GO:0005524">
    <property type="term" value="F:ATP binding"/>
    <property type="evidence" value="ECO:0007669"/>
    <property type="project" value="UniProtKB-KW"/>
</dbReference>
<dbReference type="GO" id="GO:0005829">
    <property type="term" value="C:cytosol"/>
    <property type="evidence" value="ECO:0007669"/>
    <property type="project" value="TreeGrafter"/>
</dbReference>
<dbReference type="Proteomes" id="UP000051820">
    <property type="component" value="Unassembled WGS sequence"/>
</dbReference>
<dbReference type="STRING" id="1423807.FD16_GL000781"/>
<evidence type="ECO:0000256" key="2">
    <source>
        <dbReference type="ARBA" id="ARBA00012220"/>
    </source>
</evidence>
<reference evidence="11 12" key="1">
    <citation type="journal article" date="2015" name="Genome Announc.">
        <title>Expanding the biotechnology potential of lactobacilli through comparative genomics of 213 strains and associated genera.</title>
        <authorList>
            <person name="Sun Z."/>
            <person name="Harris H.M."/>
            <person name="McCann A."/>
            <person name="Guo C."/>
            <person name="Argimon S."/>
            <person name="Zhang W."/>
            <person name="Yang X."/>
            <person name="Jeffery I.B."/>
            <person name="Cooney J.C."/>
            <person name="Kagawa T.F."/>
            <person name="Liu W."/>
            <person name="Song Y."/>
            <person name="Salvetti E."/>
            <person name="Wrobel A."/>
            <person name="Rasinkangas P."/>
            <person name="Parkhill J."/>
            <person name="Rea M.C."/>
            <person name="O'Sullivan O."/>
            <person name="Ritari J."/>
            <person name="Douillard F.P."/>
            <person name="Paul Ross R."/>
            <person name="Yang R."/>
            <person name="Briner A.E."/>
            <person name="Felis G.E."/>
            <person name="de Vos W.M."/>
            <person name="Barrangou R."/>
            <person name="Klaenhammer T.R."/>
            <person name="Caufield P.W."/>
            <person name="Cui Y."/>
            <person name="Zhang H."/>
            <person name="O'Toole P.W."/>
        </authorList>
    </citation>
    <scope>NUCLEOTIDE SEQUENCE [LARGE SCALE GENOMIC DNA]</scope>
    <source>
        <strain evidence="11 12">DSM 5007</strain>
    </source>
</reference>
<dbReference type="SUPFAM" id="SSF55931">
    <property type="entry name" value="Glutamine synthetase/guanido kinase"/>
    <property type="match status" value="1"/>
</dbReference>
<dbReference type="GO" id="GO:0004357">
    <property type="term" value="F:glutamate-cysteine ligase activity"/>
    <property type="evidence" value="ECO:0007669"/>
    <property type="project" value="UniProtKB-EC"/>
</dbReference>
<name>A0A0R1W6L4_9LACO</name>
<evidence type="ECO:0000256" key="3">
    <source>
        <dbReference type="ARBA" id="ARBA00022598"/>
    </source>
</evidence>
<evidence type="ECO:0000256" key="7">
    <source>
        <dbReference type="ARBA" id="ARBA00048819"/>
    </source>
</evidence>
<dbReference type="Pfam" id="PF04262">
    <property type="entry name" value="Glu_cys_ligase"/>
    <property type="match status" value="2"/>
</dbReference>
<dbReference type="PANTHER" id="PTHR38761">
    <property type="entry name" value="GLUTAMATE--CYSTEINE LIGASE"/>
    <property type="match status" value="1"/>
</dbReference>
<organism evidence="11 12">
    <name type="scientific">Paucilactobacillus suebicus DSM 5007 = KCTC 3549</name>
    <dbReference type="NCBI Taxonomy" id="1423807"/>
    <lineage>
        <taxon>Bacteria</taxon>
        <taxon>Bacillati</taxon>
        <taxon>Bacillota</taxon>
        <taxon>Bacilli</taxon>
        <taxon>Lactobacillales</taxon>
        <taxon>Lactobacillaceae</taxon>
        <taxon>Paucilactobacillus</taxon>
    </lineage>
</organism>
<accession>A0A0R1W6L4</accession>
<keyword evidence="5" id="KW-0547">Nucleotide-binding</keyword>
<comment type="catalytic activity">
    <reaction evidence="7 9">
        <text>L-cysteine + L-glutamate + ATP = gamma-L-glutamyl-L-cysteine + ADP + phosphate + H(+)</text>
        <dbReference type="Rhea" id="RHEA:13285"/>
        <dbReference type="ChEBI" id="CHEBI:15378"/>
        <dbReference type="ChEBI" id="CHEBI:29985"/>
        <dbReference type="ChEBI" id="CHEBI:30616"/>
        <dbReference type="ChEBI" id="CHEBI:35235"/>
        <dbReference type="ChEBI" id="CHEBI:43474"/>
        <dbReference type="ChEBI" id="CHEBI:58173"/>
        <dbReference type="ChEBI" id="CHEBI:456216"/>
        <dbReference type="EC" id="6.3.2.2"/>
    </reaction>
</comment>
<evidence type="ECO:0000259" key="10">
    <source>
        <dbReference type="Pfam" id="PF04262"/>
    </source>
</evidence>
<evidence type="ECO:0000256" key="5">
    <source>
        <dbReference type="ARBA" id="ARBA00022741"/>
    </source>
</evidence>
<dbReference type="EC" id="6.3.2.2" evidence="2 9"/>
<dbReference type="InterPro" id="IPR007370">
    <property type="entry name" value="Glu_cys_ligase"/>
</dbReference>
<dbReference type="UniPathway" id="UPA00142">
    <property type="reaction ID" value="UER00209"/>
</dbReference>
<dbReference type="OrthoDB" id="9803907at2"/>
<dbReference type="GO" id="GO:0046872">
    <property type="term" value="F:metal ion binding"/>
    <property type="evidence" value="ECO:0007669"/>
    <property type="project" value="TreeGrafter"/>
</dbReference>
<gene>
    <name evidence="11" type="ORF">FD16_GL000781</name>
</gene>
<comment type="pathway">
    <text evidence="1 9">Sulfur metabolism; glutathione biosynthesis; glutathione from L-cysteine and L-glutamate: step 1/2.</text>
</comment>
<feature type="domain" description="Glutamate--cysteine ligase" evidence="10">
    <location>
        <begin position="13"/>
        <end position="258"/>
    </location>
</feature>
<dbReference type="Gene3D" id="3.30.590.20">
    <property type="match status" value="1"/>
</dbReference>
<dbReference type="PATRIC" id="fig|1423807.3.peg.792"/>
<proteinExistence type="inferred from homology"/>
<feature type="domain" description="Glutamate--cysteine ligase" evidence="10">
    <location>
        <begin position="266"/>
        <end position="328"/>
    </location>
</feature>
<keyword evidence="3 8" id="KW-0436">Ligase</keyword>
<dbReference type="PANTHER" id="PTHR38761:SF1">
    <property type="entry name" value="GLUTAMATE--CYSTEINE LIGASE"/>
    <property type="match status" value="1"/>
</dbReference>
<dbReference type="eggNOG" id="COG2918">
    <property type="taxonomic scope" value="Bacteria"/>
</dbReference>
<protein>
    <recommendedName>
        <fullName evidence="2 9">Glutamate--cysteine ligase</fullName>
        <ecNumber evidence="2 9">6.3.2.2</ecNumber>
    </recommendedName>
</protein>
<evidence type="ECO:0000256" key="1">
    <source>
        <dbReference type="ARBA" id="ARBA00005006"/>
    </source>
</evidence>
<evidence type="ECO:0000256" key="6">
    <source>
        <dbReference type="ARBA" id="ARBA00022840"/>
    </source>
</evidence>
<evidence type="ECO:0000256" key="8">
    <source>
        <dbReference type="RuleBase" id="RU003544"/>
    </source>
</evidence>
<evidence type="ECO:0000256" key="9">
    <source>
        <dbReference type="RuleBase" id="RU004391"/>
    </source>
</evidence>
<evidence type="ECO:0000256" key="4">
    <source>
        <dbReference type="ARBA" id="ARBA00022684"/>
    </source>
</evidence>